<dbReference type="Pfam" id="PF07992">
    <property type="entry name" value="Pyr_redox_2"/>
    <property type="match status" value="1"/>
</dbReference>
<dbReference type="Gene3D" id="3.30.390.30">
    <property type="match status" value="1"/>
</dbReference>
<feature type="domain" description="FAD/NAD(P)-binding" evidence="5">
    <location>
        <begin position="4"/>
        <end position="303"/>
    </location>
</feature>
<protein>
    <submittedName>
        <fullName evidence="7">Ferredoxin reductase</fullName>
    </submittedName>
</protein>
<evidence type="ECO:0000256" key="4">
    <source>
        <dbReference type="ARBA" id="ARBA00023002"/>
    </source>
</evidence>
<feature type="domain" description="Reductase C-terminal" evidence="6">
    <location>
        <begin position="324"/>
        <end position="397"/>
    </location>
</feature>
<keyword evidence="2" id="KW-0285">Flavoprotein</keyword>
<organism evidence="7 8">
    <name type="scientific">Streptomyces yokosukanensis</name>
    <dbReference type="NCBI Taxonomy" id="67386"/>
    <lineage>
        <taxon>Bacteria</taxon>
        <taxon>Bacillati</taxon>
        <taxon>Actinomycetota</taxon>
        <taxon>Actinomycetes</taxon>
        <taxon>Kitasatosporales</taxon>
        <taxon>Streptomycetaceae</taxon>
        <taxon>Streptomyces</taxon>
    </lineage>
</organism>
<dbReference type="PANTHER" id="PTHR43557:SF2">
    <property type="entry name" value="RIESKE DOMAIN-CONTAINING PROTEIN-RELATED"/>
    <property type="match status" value="1"/>
</dbReference>
<dbReference type="OrthoDB" id="1145at2"/>
<comment type="cofactor">
    <cofactor evidence="1">
        <name>FAD</name>
        <dbReference type="ChEBI" id="CHEBI:57692"/>
    </cofactor>
</comment>
<accession>A0A101PD00</accession>
<evidence type="ECO:0000259" key="6">
    <source>
        <dbReference type="Pfam" id="PF14759"/>
    </source>
</evidence>
<evidence type="ECO:0000259" key="5">
    <source>
        <dbReference type="Pfam" id="PF07992"/>
    </source>
</evidence>
<keyword evidence="8" id="KW-1185">Reference proteome</keyword>
<dbReference type="InterPro" id="IPR028202">
    <property type="entry name" value="Reductase_C"/>
</dbReference>
<dbReference type="EMBL" id="LMWN01000006">
    <property type="protein sequence ID" value="KUN09184.1"/>
    <property type="molecule type" value="Genomic_DNA"/>
</dbReference>
<evidence type="ECO:0000256" key="2">
    <source>
        <dbReference type="ARBA" id="ARBA00022630"/>
    </source>
</evidence>
<proteinExistence type="predicted"/>
<dbReference type="InterPro" id="IPR036188">
    <property type="entry name" value="FAD/NAD-bd_sf"/>
</dbReference>
<dbReference type="InterPro" id="IPR016156">
    <property type="entry name" value="FAD/NAD-linked_Rdtase_dimer_sf"/>
</dbReference>
<name>A0A101PD00_9ACTN</name>
<dbReference type="STRING" id="67386.AQI95_04865"/>
<dbReference type="Proteomes" id="UP000053127">
    <property type="component" value="Unassembled WGS sequence"/>
</dbReference>
<keyword evidence="4" id="KW-0560">Oxidoreductase</keyword>
<evidence type="ECO:0000256" key="1">
    <source>
        <dbReference type="ARBA" id="ARBA00001974"/>
    </source>
</evidence>
<dbReference type="Pfam" id="PF14759">
    <property type="entry name" value="Reductase_C"/>
    <property type="match status" value="1"/>
</dbReference>
<evidence type="ECO:0000313" key="7">
    <source>
        <dbReference type="EMBL" id="KUN09184.1"/>
    </source>
</evidence>
<dbReference type="PRINTS" id="PR00368">
    <property type="entry name" value="FADPNR"/>
</dbReference>
<dbReference type="RefSeq" id="WP_067117861.1">
    <property type="nucleotide sequence ID" value="NZ_JBFACD010000028.1"/>
</dbReference>
<sequence>MKERVVVVGASAGGLTVAEALRRAGYEGAITLVGDEAEPPYDRPPLSKHLLSGQWEPDRLALRSEADLAASEVELRLGVPASGLDLGARTLTLADGARLTYDSLVVATGVRARRLPGTDGVDGVHTLRTLHDALALRDRLRPGRRLVVVGAGFLGTEVAAVARALGVEVTLVESAAVPLAAAVGEAAGLFLTGLHREHGVEVRTGATVAGIMSAEGRVTGVRLTDAAGASVVPADDVLVAIGCTPNTEWLADSGLSVQDGLECDEYCVAAPGVYGVGDVARWYNPLFGTAMRVEHRTNATEQAMAVARRVARPEERQPFAPVPYFWSDQYDGRFQAHGHLRGHDEALVLDSDLAQRRLLVVYRTGDRITGVLGAGVPPKALRTWRGFVATRTPWQEALARPRAAAVPTG</sequence>
<dbReference type="GO" id="GO:0016651">
    <property type="term" value="F:oxidoreductase activity, acting on NAD(P)H"/>
    <property type="evidence" value="ECO:0007669"/>
    <property type="project" value="TreeGrafter"/>
</dbReference>
<dbReference type="Gene3D" id="3.50.50.60">
    <property type="entry name" value="FAD/NAD(P)-binding domain"/>
    <property type="match status" value="2"/>
</dbReference>
<dbReference type="SUPFAM" id="SSF51905">
    <property type="entry name" value="FAD/NAD(P)-binding domain"/>
    <property type="match status" value="2"/>
</dbReference>
<dbReference type="InterPro" id="IPR050446">
    <property type="entry name" value="FAD-oxidoreductase/Apoptosis"/>
</dbReference>
<comment type="caution">
    <text evidence="7">The sequence shown here is derived from an EMBL/GenBank/DDBJ whole genome shotgun (WGS) entry which is preliminary data.</text>
</comment>
<reference evidence="7 8" key="1">
    <citation type="submission" date="2015-10" db="EMBL/GenBank/DDBJ databases">
        <title>Draft genome sequence of Streptomyces yokosukanensis DSM 40224, type strain for the species Streptomyces yokosukanensis.</title>
        <authorList>
            <person name="Ruckert C."/>
            <person name="Winkler A."/>
            <person name="Kalinowski J."/>
            <person name="Kampfer P."/>
            <person name="Glaeser S."/>
        </authorList>
    </citation>
    <scope>NUCLEOTIDE SEQUENCE [LARGE SCALE GENOMIC DNA]</scope>
    <source>
        <strain evidence="7 8">DSM 40224</strain>
    </source>
</reference>
<evidence type="ECO:0000313" key="8">
    <source>
        <dbReference type="Proteomes" id="UP000053127"/>
    </source>
</evidence>
<dbReference type="PANTHER" id="PTHR43557">
    <property type="entry name" value="APOPTOSIS-INDUCING FACTOR 1"/>
    <property type="match status" value="1"/>
</dbReference>
<dbReference type="InterPro" id="IPR023753">
    <property type="entry name" value="FAD/NAD-binding_dom"/>
</dbReference>
<keyword evidence="3" id="KW-0274">FAD</keyword>
<dbReference type="PRINTS" id="PR00411">
    <property type="entry name" value="PNDRDTASEI"/>
</dbReference>
<dbReference type="SUPFAM" id="SSF55424">
    <property type="entry name" value="FAD/NAD-linked reductases, dimerisation (C-terminal) domain"/>
    <property type="match status" value="1"/>
</dbReference>
<evidence type="ECO:0000256" key="3">
    <source>
        <dbReference type="ARBA" id="ARBA00022827"/>
    </source>
</evidence>
<dbReference type="GO" id="GO:0005737">
    <property type="term" value="C:cytoplasm"/>
    <property type="evidence" value="ECO:0007669"/>
    <property type="project" value="TreeGrafter"/>
</dbReference>
<gene>
    <name evidence="7" type="ORF">AQI95_04865</name>
</gene>
<dbReference type="AlphaFoldDB" id="A0A101PD00"/>